<dbReference type="AlphaFoldDB" id="A0A915KBV8"/>
<proteinExistence type="predicted"/>
<evidence type="ECO:0000313" key="1">
    <source>
        <dbReference type="Proteomes" id="UP000887565"/>
    </source>
</evidence>
<protein>
    <submittedName>
        <fullName evidence="2">Uncharacterized protein</fullName>
    </submittedName>
</protein>
<organism evidence="1 2">
    <name type="scientific">Romanomermis culicivorax</name>
    <name type="common">Nematode worm</name>
    <dbReference type="NCBI Taxonomy" id="13658"/>
    <lineage>
        <taxon>Eukaryota</taxon>
        <taxon>Metazoa</taxon>
        <taxon>Ecdysozoa</taxon>
        <taxon>Nematoda</taxon>
        <taxon>Enoplea</taxon>
        <taxon>Dorylaimia</taxon>
        <taxon>Mermithida</taxon>
        <taxon>Mermithoidea</taxon>
        <taxon>Mermithidae</taxon>
        <taxon>Romanomermis</taxon>
    </lineage>
</organism>
<accession>A0A915KBV8</accession>
<name>A0A915KBV8_ROMCU</name>
<dbReference type="WBParaSite" id="nRc.2.0.1.t36268-RA">
    <property type="protein sequence ID" value="nRc.2.0.1.t36268-RA"/>
    <property type="gene ID" value="nRc.2.0.1.g36268"/>
</dbReference>
<keyword evidence="1" id="KW-1185">Reference proteome</keyword>
<sequence length="186" mass="20414">MKVGSGRFFWLTLYIVPNLKFDREFKTALEFHTKNQGSLLKAACSVVEVGSQHCPLLQQCSSGHLGLTMDRSPQQVSVLLLKHLEPQQWAARRSKPHRSVMEPRQQMEKITKFSCSVRISTLRLAHPLIHLSQRAIGRRPVPTISGVRFGVTAAAAHAHLIAGCRLTARGVARAPFGPLGHAAVGG</sequence>
<reference evidence="2" key="1">
    <citation type="submission" date="2022-11" db="UniProtKB">
        <authorList>
            <consortium name="WormBaseParasite"/>
        </authorList>
    </citation>
    <scope>IDENTIFICATION</scope>
</reference>
<evidence type="ECO:0000313" key="2">
    <source>
        <dbReference type="WBParaSite" id="nRc.2.0.1.t36268-RA"/>
    </source>
</evidence>
<dbReference type="Proteomes" id="UP000887565">
    <property type="component" value="Unplaced"/>
</dbReference>